<feature type="domain" description="PTC1-like winged helix-turn-helix" evidence="2">
    <location>
        <begin position="293"/>
        <end position="377"/>
    </location>
</feature>
<proteinExistence type="predicted"/>
<keyword evidence="4" id="KW-1185">Reference proteome</keyword>
<evidence type="ECO:0000259" key="2">
    <source>
        <dbReference type="Pfam" id="PF25874"/>
    </source>
</evidence>
<evidence type="ECO:0000259" key="1">
    <source>
        <dbReference type="Pfam" id="PF25565"/>
    </source>
</evidence>
<dbReference type="PANTHER" id="PTHR46201:SF8">
    <property type="entry name" value="CHROMATIN REGULATOR PHD FAMILY"/>
    <property type="match status" value="1"/>
</dbReference>
<dbReference type="PANTHER" id="PTHR46201">
    <property type="entry name" value="PHD FINGER PROTEIN MALE MEIOCYTE DEATH 1-RELATED"/>
    <property type="match status" value="1"/>
</dbReference>
<dbReference type="InterPro" id="IPR059080">
    <property type="entry name" value="WHD_PTC1"/>
</dbReference>
<dbReference type="AlphaFoldDB" id="A0AAD1YRQ3"/>
<accession>A0AAD1YRQ3</accession>
<evidence type="ECO:0000313" key="4">
    <source>
        <dbReference type="Proteomes" id="UP000834106"/>
    </source>
</evidence>
<name>A0AAD1YRQ3_9LAMI</name>
<feature type="domain" description="PTC1-like winged helix-turn-helix" evidence="2">
    <location>
        <begin position="394"/>
        <end position="473"/>
    </location>
</feature>
<dbReference type="Proteomes" id="UP000834106">
    <property type="component" value="Chromosome 2"/>
</dbReference>
<gene>
    <name evidence="3" type="ORF">FPE_LOCUS2684</name>
</gene>
<evidence type="ECO:0000313" key="3">
    <source>
        <dbReference type="EMBL" id="CAI9755253.1"/>
    </source>
</evidence>
<dbReference type="Pfam" id="PF25874">
    <property type="entry name" value="WHD_plant_repro"/>
    <property type="match status" value="2"/>
</dbReference>
<sequence length="659" mass="75129">MRNYSKLFEFEKVSSLCGSFRENIRCFLQDAAEHEDYTVNGMPVWCILIVSQHIGVFPLYTIEETVEHSVNPFCDHCKLSGWGHHYVSKRRYHVVIPANENWNKPVKGNFSELQGHNLYGLIHCNGYGHLICINGYNENSIFQNGSDFMDLWDRLCTTLKAREISVCDVLKKGKMELRLIHGVAYGRSWFGNWGYKFSGGSLGVTEQKYDTAIQILGSLGLNKIINDFKNDGKGMEIKQIIDKYRELSEKPLITISDLLQYIFANPCGYESKTEGSPISFRTFVNLLAKGDCRWASRRLEHVLVVIIKLLNEHKANNLNRKYGMSRHELREEARKSIGDTGLIDFVLKSIKLFAVNNQIIQRTINPLTRLVEFTIYDVVKEGEGLKWRMDSGCRYSRNKLEQAAKVVVNILKENRGIDSMARQELRDRARECIRDTGLIDYVLKSLDNAILGNQIVYRSKNPTTNRIEYSLESVTNQGNMEKSEIISPTLDNEVGLYLNEDMLFLYKNVLLGYTESNLVGLATQLVLDSKQFVKVWEIEEQVINQLMTLACKVLPSFHELETELTRPLSPGVTVMIPPGITIGDLKVVAQRALRDTYCIMDDFVVKQIGGLRGIDDEKVLSCTLEPGAHIWVRGYGIDLATELRYEDGTYKSTLDGLLH</sequence>
<dbReference type="InterPro" id="IPR057765">
    <property type="entry name" value="MS1-like_ubiquitin"/>
</dbReference>
<dbReference type="EMBL" id="OU503037">
    <property type="protein sequence ID" value="CAI9755253.1"/>
    <property type="molecule type" value="Genomic_DNA"/>
</dbReference>
<reference evidence="3" key="1">
    <citation type="submission" date="2023-05" db="EMBL/GenBank/DDBJ databases">
        <authorList>
            <person name="Huff M."/>
        </authorList>
    </citation>
    <scope>NUCLEOTIDE SEQUENCE</scope>
</reference>
<feature type="domain" description="PHD finger protein MALE STERILITY 1-like ubiquitin-like" evidence="1">
    <location>
        <begin position="544"/>
        <end position="635"/>
    </location>
</feature>
<protein>
    <submittedName>
        <fullName evidence="3">Uncharacterized protein</fullName>
    </submittedName>
</protein>
<organism evidence="3 4">
    <name type="scientific">Fraxinus pennsylvanica</name>
    <dbReference type="NCBI Taxonomy" id="56036"/>
    <lineage>
        <taxon>Eukaryota</taxon>
        <taxon>Viridiplantae</taxon>
        <taxon>Streptophyta</taxon>
        <taxon>Embryophyta</taxon>
        <taxon>Tracheophyta</taxon>
        <taxon>Spermatophyta</taxon>
        <taxon>Magnoliopsida</taxon>
        <taxon>eudicotyledons</taxon>
        <taxon>Gunneridae</taxon>
        <taxon>Pentapetalae</taxon>
        <taxon>asterids</taxon>
        <taxon>lamiids</taxon>
        <taxon>Lamiales</taxon>
        <taxon>Oleaceae</taxon>
        <taxon>Oleeae</taxon>
        <taxon>Fraxinus</taxon>
    </lineage>
</organism>
<dbReference type="Pfam" id="PF25565">
    <property type="entry name" value="Ubiquitin_At1g33420"/>
    <property type="match status" value="1"/>
</dbReference>